<organism evidence="4 5">
    <name type="scientific">Desulfoluna butyratoxydans</name>
    <dbReference type="NCBI Taxonomy" id="231438"/>
    <lineage>
        <taxon>Bacteria</taxon>
        <taxon>Pseudomonadati</taxon>
        <taxon>Thermodesulfobacteriota</taxon>
        <taxon>Desulfobacteria</taxon>
        <taxon>Desulfobacterales</taxon>
        <taxon>Desulfolunaceae</taxon>
        <taxon>Desulfoluna</taxon>
    </lineage>
</organism>
<feature type="domain" description="NAD-dependent epimerase/dehydratase" evidence="2">
    <location>
        <begin position="161"/>
        <end position="373"/>
    </location>
</feature>
<dbReference type="PANTHER" id="PTHR11092">
    <property type="entry name" value="SUGAR NUCLEOTIDE EPIMERASE RELATED"/>
    <property type="match status" value="1"/>
</dbReference>
<gene>
    <name evidence="4" type="ORF">MSL71_34240</name>
</gene>
<dbReference type="InterPro" id="IPR010099">
    <property type="entry name" value="SDR39U1"/>
</dbReference>
<dbReference type="InterPro" id="IPR023393">
    <property type="entry name" value="START-like_dom_sf"/>
</dbReference>
<feature type="domain" description="DUF1731" evidence="3">
    <location>
        <begin position="408"/>
        <end position="453"/>
    </location>
</feature>
<keyword evidence="5" id="KW-1185">Reference proteome</keyword>
<dbReference type="SUPFAM" id="SSF55961">
    <property type="entry name" value="Bet v1-like"/>
    <property type="match status" value="1"/>
</dbReference>
<sequence>MHRRFIRQLRLHCSARDVFDWHGGDGVVQRLTPPWVAYRDLRRRGGLEEGATTSLTLKLGPLPIHWHSVHTACSRDRGFTDTMVRGPFASFEHAHRFDEDDGGCLLTDTIEYRLPLAPLSHAVAGSFADKELERMFRYRHAVTARDIASRLAAAGEPRLTIAVSGACGIIGSALVPWLRSQGHRVKPLVRGKAPGDHEIAWDPVAGTVEHEKFKGCDVLIHLAGENIGNARWTPAKRERIMKSRLDGTALLARAASRHKDGPRVFLSASAVGFYGDRCDEAVTEAASCGGSFVSEVCRRWEEAAAANWTRPGGRLVTLRIGVVLTPAGGALARLLPVFKAGLGGTFGSGKQYMSWVSMEDVLGAVGHILRTPALEGPVNLTAPYPVTNRDFARILASSVNRCSFTTLPAAVITGAFGEMGREVLLEGVKALPGVLEQSGYGFVHPTLADALSEVL</sequence>
<evidence type="ECO:0000313" key="4">
    <source>
        <dbReference type="EMBL" id="VFQ45762.1"/>
    </source>
</evidence>
<dbReference type="Gene3D" id="3.40.50.720">
    <property type="entry name" value="NAD(P)-binding Rossmann-like Domain"/>
    <property type="match status" value="1"/>
</dbReference>
<dbReference type="InterPro" id="IPR036291">
    <property type="entry name" value="NAD(P)-bd_dom_sf"/>
</dbReference>
<evidence type="ECO:0000259" key="3">
    <source>
        <dbReference type="Pfam" id="PF08338"/>
    </source>
</evidence>
<dbReference type="NCBIfam" id="TIGR01777">
    <property type="entry name" value="yfcH"/>
    <property type="match status" value="1"/>
</dbReference>
<name>A0A4U8YV08_9BACT</name>
<accession>A0A4U8YV08</accession>
<dbReference type="AlphaFoldDB" id="A0A4U8YV08"/>
<dbReference type="InterPro" id="IPR001509">
    <property type="entry name" value="Epimerase_deHydtase"/>
</dbReference>
<dbReference type="CDD" id="cd07820">
    <property type="entry name" value="SRPBCC_3"/>
    <property type="match status" value="1"/>
</dbReference>
<proteinExistence type="inferred from homology"/>
<dbReference type="RefSeq" id="WP_180142696.1">
    <property type="nucleotide sequence ID" value="NZ_CAADHO010000006.1"/>
</dbReference>
<reference evidence="4 5" key="1">
    <citation type="submission" date="2019-03" db="EMBL/GenBank/DDBJ databases">
        <authorList>
            <person name="Nijsse B."/>
        </authorList>
    </citation>
    <scope>NUCLEOTIDE SEQUENCE [LARGE SCALE GENOMIC DNA]</scope>
    <source>
        <strain evidence="4">Desulfoluna butyratoxydans MSL71</strain>
    </source>
</reference>
<evidence type="ECO:0000256" key="1">
    <source>
        <dbReference type="ARBA" id="ARBA00009353"/>
    </source>
</evidence>
<comment type="similarity">
    <text evidence="1">Belongs to the NAD(P)-dependent epimerase/dehydratase family. SDR39U1 subfamily.</text>
</comment>
<dbReference type="Pfam" id="PF01370">
    <property type="entry name" value="Epimerase"/>
    <property type="match status" value="1"/>
</dbReference>
<dbReference type="Gene3D" id="3.30.530.20">
    <property type="match status" value="1"/>
</dbReference>
<evidence type="ECO:0000313" key="5">
    <source>
        <dbReference type="Proteomes" id="UP000507962"/>
    </source>
</evidence>
<dbReference type="PANTHER" id="PTHR11092:SF0">
    <property type="entry name" value="EPIMERASE FAMILY PROTEIN SDR39U1"/>
    <property type="match status" value="1"/>
</dbReference>
<dbReference type="SUPFAM" id="SSF51735">
    <property type="entry name" value="NAD(P)-binding Rossmann-fold domains"/>
    <property type="match status" value="1"/>
</dbReference>
<dbReference type="InterPro" id="IPR013549">
    <property type="entry name" value="DUF1731"/>
</dbReference>
<dbReference type="EMBL" id="CAADHO010000006">
    <property type="protein sequence ID" value="VFQ45762.1"/>
    <property type="molecule type" value="Genomic_DNA"/>
</dbReference>
<dbReference type="Pfam" id="PF08338">
    <property type="entry name" value="DUF1731"/>
    <property type="match status" value="1"/>
</dbReference>
<evidence type="ECO:0000259" key="2">
    <source>
        <dbReference type="Pfam" id="PF01370"/>
    </source>
</evidence>
<dbReference type="Proteomes" id="UP000507962">
    <property type="component" value="Unassembled WGS sequence"/>
</dbReference>
<protein>
    <submittedName>
        <fullName evidence="4">Polyketide cyclase / dehydrase and lipid transport</fullName>
    </submittedName>
</protein>